<dbReference type="AlphaFoldDB" id="A0A504YY36"/>
<name>A0A504YY36_FASGI</name>
<dbReference type="EMBL" id="SUNJ01001841">
    <property type="protein sequence ID" value="TPP66424.1"/>
    <property type="molecule type" value="Genomic_DNA"/>
</dbReference>
<proteinExistence type="predicted"/>
<dbReference type="Proteomes" id="UP000316759">
    <property type="component" value="Unassembled WGS sequence"/>
</dbReference>
<sequence length="176" mass="19211">MTANGSTTVLVPVFSRTYSVDPNWKPPTAKKIWFRKALCPNLSDFRRTATGRRRTRLGDCDLLAGVLEPKPELWGDTIESGAEGGCRRFSGDTGAVCFKLTKGNDRATLDDQSITPTKCCLVMRVTGSHPNTDRNPDNYDLGNAEGDQTSNCGQAAWDVVGDDFLSSIGRNRLTHA</sequence>
<organism evidence="1 2">
    <name type="scientific">Fasciola gigantica</name>
    <name type="common">Giant liver fluke</name>
    <dbReference type="NCBI Taxonomy" id="46835"/>
    <lineage>
        <taxon>Eukaryota</taxon>
        <taxon>Metazoa</taxon>
        <taxon>Spiralia</taxon>
        <taxon>Lophotrochozoa</taxon>
        <taxon>Platyhelminthes</taxon>
        <taxon>Trematoda</taxon>
        <taxon>Digenea</taxon>
        <taxon>Plagiorchiida</taxon>
        <taxon>Echinostomata</taxon>
        <taxon>Echinostomatoidea</taxon>
        <taxon>Fasciolidae</taxon>
        <taxon>Fasciola</taxon>
    </lineage>
</organism>
<keyword evidence="2" id="KW-1185">Reference proteome</keyword>
<reference evidence="1 2" key="1">
    <citation type="submission" date="2019-04" db="EMBL/GenBank/DDBJ databases">
        <title>Annotation for the trematode Fasciola gigantica.</title>
        <authorList>
            <person name="Choi Y.-J."/>
        </authorList>
    </citation>
    <scope>NUCLEOTIDE SEQUENCE [LARGE SCALE GENOMIC DNA]</scope>
    <source>
        <strain evidence="1">Uganda_cow_1</strain>
    </source>
</reference>
<protein>
    <submittedName>
        <fullName evidence="1">Uncharacterized protein</fullName>
    </submittedName>
</protein>
<comment type="caution">
    <text evidence="1">The sequence shown here is derived from an EMBL/GenBank/DDBJ whole genome shotgun (WGS) entry which is preliminary data.</text>
</comment>
<gene>
    <name evidence="1" type="ORF">FGIG_09214</name>
</gene>
<evidence type="ECO:0000313" key="1">
    <source>
        <dbReference type="EMBL" id="TPP66424.1"/>
    </source>
</evidence>
<accession>A0A504YY36</accession>
<evidence type="ECO:0000313" key="2">
    <source>
        <dbReference type="Proteomes" id="UP000316759"/>
    </source>
</evidence>